<evidence type="ECO:0000313" key="2">
    <source>
        <dbReference type="Proteomes" id="UP000315724"/>
    </source>
</evidence>
<dbReference type="Proteomes" id="UP000315724">
    <property type="component" value="Chromosome"/>
</dbReference>
<dbReference type="SUPFAM" id="SSF52833">
    <property type="entry name" value="Thioredoxin-like"/>
    <property type="match status" value="1"/>
</dbReference>
<dbReference type="RefSeq" id="WP_145196293.1">
    <property type="nucleotide sequence ID" value="NZ_CP036267.1"/>
</dbReference>
<accession>A0A517QJ76</accession>
<dbReference type="Gene3D" id="3.40.30.10">
    <property type="entry name" value="Glutaredoxin"/>
    <property type="match status" value="1"/>
</dbReference>
<dbReference type="KEGG" id="tpol:Mal48_08320"/>
<dbReference type="NCBIfam" id="NF041106">
    <property type="entry name" value="ArsC_rel_Se_1"/>
    <property type="match status" value="1"/>
</dbReference>
<dbReference type="InterPro" id="IPR036249">
    <property type="entry name" value="Thioredoxin-like_sf"/>
</dbReference>
<dbReference type="OrthoDB" id="7063904at2"/>
<gene>
    <name evidence="1" type="ORF">Mal48_08320</name>
</gene>
<reference evidence="1 2" key="1">
    <citation type="submission" date="2019-02" db="EMBL/GenBank/DDBJ databases">
        <title>Deep-cultivation of Planctomycetes and their phenomic and genomic characterization uncovers novel biology.</title>
        <authorList>
            <person name="Wiegand S."/>
            <person name="Jogler M."/>
            <person name="Boedeker C."/>
            <person name="Pinto D."/>
            <person name="Vollmers J."/>
            <person name="Rivas-Marin E."/>
            <person name="Kohn T."/>
            <person name="Peeters S.H."/>
            <person name="Heuer A."/>
            <person name="Rast P."/>
            <person name="Oberbeckmann S."/>
            <person name="Bunk B."/>
            <person name="Jeske O."/>
            <person name="Meyerdierks A."/>
            <person name="Storesund J.E."/>
            <person name="Kallscheuer N."/>
            <person name="Luecker S."/>
            <person name="Lage O.M."/>
            <person name="Pohl T."/>
            <person name="Merkel B.J."/>
            <person name="Hornburger P."/>
            <person name="Mueller R.-W."/>
            <person name="Bruemmer F."/>
            <person name="Labrenz M."/>
            <person name="Spormann A.M."/>
            <person name="Op den Camp H."/>
            <person name="Overmann J."/>
            <person name="Amann R."/>
            <person name="Jetten M.S.M."/>
            <person name="Mascher T."/>
            <person name="Medema M.H."/>
            <person name="Devos D.P."/>
            <person name="Kaster A.-K."/>
            <person name="Ovreas L."/>
            <person name="Rohde M."/>
            <person name="Galperin M.Y."/>
            <person name="Jogler C."/>
        </authorList>
    </citation>
    <scope>NUCLEOTIDE SEQUENCE [LARGE SCALE GENOMIC DNA]</scope>
    <source>
        <strain evidence="1 2">Mal48</strain>
    </source>
</reference>
<dbReference type="EMBL" id="CP036267">
    <property type="protein sequence ID" value="QDT31597.1"/>
    <property type="molecule type" value="Genomic_DNA"/>
</dbReference>
<organism evidence="1 2">
    <name type="scientific">Thalassoglobus polymorphus</name>
    <dbReference type="NCBI Taxonomy" id="2527994"/>
    <lineage>
        <taxon>Bacteria</taxon>
        <taxon>Pseudomonadati</taxon>
        <taxon>Planctomycetota</taxon>
        <taxon>Planctomycetia</taxon>
        <taxon>Planctomycetales</taxon>
        <taxon>Planctomycetaceae</taxon>
        <taxon>Thalassoglobus</taxon>
    </lineage>
</organism>
<dbReference type="AlphaFoldDB" id="A0A517QJ76"/>
<protein>
    <submittedName>
        <fullName evidence="1">ArsC family protein</fullName>
    </submittedName>
</protein>
<evidence type="ECO:0000313" key="1">
    <source>
        <dbReference type="EMBL" id="QDT31597.1"/>
    </source>
</evidence>
<proteinExistence type="predicted"/>
<keyword evidence="2" id="KW-1185">Reference proteome</keyword>
<sequence length="115" mass="12710">MATKKVDWYYRRSGCNTCKKMDAFLEANSIEAKETVSANKERLGPDAAMDLAKEVSKIIAARGKSVVEFKTKEADQELLEKHLVGPTGNLRSPVIRKGKTLFVGFNEEAFTGKLG</sequence>
<name>A0A517QJ76_9PLAN</name>